<evidence type="ECO:0000256" key="4">
    <source>
        <dbReference type="ARBA" id="ARBA00022679"/>
    </source>
</evidence>
<keyword evidence="4" id="KW-0808">Transferase</keyword>
<dbReference type="InterPro" id="IPR008266">
    <property type="entry name" value="Tyr_kinase_AS"/>
</dbReference>
<dbReference type="CDD" id="cd14014">
    <property type="entry name" value="STKc_PknB_like"/>
    <property type="match status" value="1"/>
</dbReference>
<dbReference type="PROSITE" id="PS50011">
    <property type="entry name" value="PROTEIN_KINASE_DOM"/>
    <property type="match status" value="1"/>
</dbReference>
<keyword evidence="7" id="KW-0067">ATP-binding</keyword>
<evidence type="ECO:0000256" key="1">
    <source>
        <dbReference type="ARBA" id="ARBA00004479"/>
    </source>
</evidence>
<dbReference type="RefSeq" id="WP_306750746.1">
    <property type="nucleotide sequence ID" value="NZ_NSDM01000029.1"/>
</dbReference>
<proteinExistence type="predicted"/>
<keyword evidence="5" id="KW-0547">Nucleotide-binding</keyword>
<keyword evidence="6" id="KW-0418">Kinase</keyword>
<evidence type="ECO:0000256" key="8">
    <source>
        <dbReference type="ARBA" id="ARBA00023170"/>
    </source>
</evidence>
<evidence type="ECO:0000256" key="2">
    <source>
        <dbReference type="ARBA" id="ARBA00012513"/>
    </source>
</evidence>
<evidence type="ECO:0000256" key="7">
    <source>
        <dbReference type="ARBA" id="ARBA00022840"/>
    </source>
</evidence>
<dbReference type="EC" id="2.7.11.1" evidence="2"/>
<keyword evidence="12" id="KW-1185">Reference proteome</keyword>
<accession>A0ABU0XA92</accession>
<evidence type="ECO:0000259" key="10">
    <source>
        <dbReference type="PROSITE" id="PS50011"/>
    </source>
</evidence>
<dbReference type="EMBL" id="NSDM01000029">
    <property type="protein sequence ID" value="MDQ2589066.1"/>
    <property type="molecule type" value="Genomic_DNA"/>
</dbReference>
<protein>
    <recommendedName>
        <fullName evidence="2">non-specific serine/threonine protein kinase</fullName>
        <ecNumber evidence="2">2.7.11.1</ecNumber>
    </recommendedName>
</protein>
<dbReference type="PANTHER" id="PTHR43289:SF6">
    <property type="entry name" value="SERINE_THREONINE-PROTEIN KINASE NEKL-3"/>
    <property type="match status" value="1"/>
</dbReference>
<organism evidence="11 12">
    <name type="scientific">Saccharothrix yanglingensis</name>
    <dbReference type="NCBI Taxonomy" id="659496"/>
    <lineage>
        <taxon>Bacteria</taxon>
        <taxon>Bacillati</taxon>
        <taxon>Actinomycetota</taxon>
        <taxon>Actinomycetes</taxon>
        <taxon>Pseudonocardiales</taxon>
        <taxon>Pseudonocardiaceae</taxon>
        <taxon>Saccharothrix</taxon>
    </lineage>
</organism>
<gene>
    <name evidence="11" type="ORF">CKY47_35020</name>
</gene>
<evidence type="ECO:0000256" key="3">
    <source>
        <dbReference type="ARBA" id="ARBA00022527"/>
    </source>
</evidence>
<feature type="compositionally biased region" description="Low complexity" evidence="9">
    <location>
        <begin position="351"/>
        <end position="369"/>
    </location>
</feature>
<dbReference type="Proteomes" id="UP001225605">
    <property type="component" value="Unassembled WGS sequence"/>
</dbReference>
<keyword evidence="8" id="KW-0675">Receptor</keyword>
<name>A0ABU0XA92_9PSEU</name>
<feature type="region of interest" description="Disordered" evidence="9">
    <location>
        <begin position="280"/>
        <end position="317"/>
    </location>
</feature>
<feature type="region of interest" description="Disordered" evidence="9">
    <location>
        <begin position="341"/>
        <end position="373"/>
    </location>
</feature>
<sequence length="506" mass="54089">MESFFVGPDGSPDKYQLFHHVGGGGEATLWKASVTLAGEEELVAVKILRIDHLGDIDRWRARWQEQVDLLRLVARPGVVGVHDSFEGDSMHPRGRPGSGERALYLVMNWVEGVTVQDWVSQGPTTGERFRHLGQVAETLDALHGGQATPSGRPVVHGDITPANIIINRRGQATLVDFGLFRVARHVTEFPAGTPGYHAPEVARSGEYTPAADKYSFGALTYFVLTGGYRPLSPPDMRHGLARQGLFEGDEALDWFMAILDDNPERRPDAGAWLRGLRGATSTALPRSGPLPPPPAPARTTDALRPPAPNSRAGGWLTPGRKRGLVALGAIAAANIAYGALSGSSDRGAEPGGSTETTTATVTPTSGTTGQLPATVRNDGPRSLIDMAVIEDENSYDIGPARVDNKVFPRTLISGATNYCGSRSTWDLGRAFTKFDTAIGLDDKTTGSAPMVFTVWLDGEQRVAETISVGEVRTLRPLDVTGVSRIALDIDTDCASGQGVWIDPTVS</sequence>
<dbReference type="InterPro" id="IPR013222">
    <property type="entry name" value="Glyco_hyd_98_carb-bd"/>
</dbReference>
<dbReference type="InterPro" id="IPR008979">
    <property type="entry name" value="Galactose-bd-like_sf"/>
</dbReference>
<evidence type="ECO:0000256" key="9">
    <source>
        <dbReference type="SAM" id="MobiDB-lite"/>
    </source>
</evidence>
<reference evidence="11 12" key="1">
    <citation type="submission" date="2017-06" db="EMBL/GenBank/DDBJ databases">
        <title>Cultured bacterium strain Saccharothrix yanglingensis Hhs.015.</title>
        <authorList>
            <person name="Xia Y."/>
        </authorList>
    </citation>
    <scope>NUCLEOTIDE SEQUENCE [LARGE SCALE GENOMIC DNA]</scope>
    <source>
        <strain evidence="11 12">Hhs.015</strain>
    </source>
</reference>
<evidence type="ECO:0000313" key="11">
    <source>
        <dbReference type="EMBL" id="MDQ2589066.1"/>
    </source>
</evidence>
<comment type="caution">
    <text evidence="11">The sequence shown here is derived from an EMBL/GenBank/DDBJ whole genome shotgun (WGS) entry which is preliminary data.</text>
</comment>
<dbReference type="InterPro" id="IPR000719">
    <property type="entry name" value="Prot_kinase_dom"/>
</dbReference>
<keyword evidence="3" id="KW-0723">Serine/threonine-protein kinase</keyword>
<dbReference type="SUPFAM" id="SSF49785">
    <property type="entry name" value="Galactose-binding domain-like"/>
    <property type="match status" value="1"/>
</dbReference>
<dbReference type="Gene3D" id="2.60.120.1060">
    <property type="entry name" value="NPCBM/NEW2 domain"/>
    <property type="match status" value="1"/>
</dbReference>
<dbReference type="InterPro" id="IPR038637">
    <property type="entry name" value="NPCBM_sf"/>
</dbReference>
<feature type="domain" description="Protein kinase" evidence="10">
    <location>
        <begin position="15"/>
        <end position="284"/>
    </location>
</feature>
<evidence type="ECO:0000313" key="12">
    <source>
        <dbReference type="Proteomes" id="UP001225605"/>
    </source>
</evidence>
<dbReference type="InterPro" id="IPR011009">
    <property type="entry name" value="Kinase-like_dom_sf"/>
</dbReference>
<dbReference type="Gene3D" id="1.10.510.10">
    <property type="entry name" value="Transferase(Phosphotransferase) domain 1"/>
    <property type="match status" value="1"/>
</dbReference>
<dbReference type="PANTHER" id="PTHR43289">
    <property type="entry name" value="MITOGEN-ACTIVATED PROTEIN KINASE KINASE KINASE 20-RELATED"/>
    <property type="match status" value="1"/>
</dbReference>
<evidence type="ECO:0000256" key="6">
    <source>
        <dbReference type="ARBA" id="ARBA00022777"/>
    </source>
</evidence>
<dbReference type="SUPFAM" id="SSF56112">
    <property type="entry name" value="Protein kinase-like (PK-like)"/>
    <property type="match status" value="1"/>
</dbReference>
<dbReference type="Pfam" id="PF00069">
    <property type="entry name" value="Pkinase"/>
    <property type="match status" value="1"/>
</dbReference>
<comment type="subcellular location">
    <subcellularLocation>
        <location evidence="1">Membrane</location>
        <topology evidence="1">Single-pass type I membrane protein</topology>
    </subcellularLocation>
</comment>
<dbReference type="PROSITE" id="PS00109">
    <property type="entry name" value="PROTEIN_KINASE_TYR"/>
    <property type="match status" value="1"/>
</dbReference>
<dbReference type="Pfam" id="PF08305">
    <property type="entry name" value="NPCBM"/>
    <property type="match status" value="1"/>
</dbReference>
<evidence type="ECO:0000256" key="5">
    <source>
        <dbReference type="ARBA" id="ARBA00022741"/>
    </source>
</evidence>